<gene>
    <name evidence="2" type="ORF">AYJ53_04360</name>
</gene>
<dbReference type="RefSeq" id="WP_061400207.1">
    <property type="nucleotide sequence ID" value="NZ_LSNG01000021.1"/>
</dbReference>
<dbReference type="Pfam" id="PF01381">
    <property type="entry name" value="HTH_3"/>
    <property type="match status" value="1"/>
</dbReference>
<dbReference type="SUPFAM" id="SSF47413">
    <property type="entry name" value="lambda repressor-like DNA-binding domains"/>
    <property type="match status" value="1"/>
</dbReference>
<dbReference type="Proteomes" id="UP000070346">
    <property type="component" value="Unassembled WGS sequence"/>
</dbReference>
<dbReference type="Gene3D" id="1.10.260.40">
    <property type="entry name" value="lambda repressor-like DNA-binding domains"/>
    <property type="match status" value="1"/>
</dbReference>
<dbReference type="OrthoDB" id="1859224at2"/>
<name>A0A9X0J7N5_LACJH</name>
<dbReference type="PROSITE" id="PS50943">
    <property type="entry name" value="HTH_CROC1"/>
    <property type="match status" value="1"/>
</dbReference>
<dbReference type="GO" id="GO:0003677">
    <property type="term" value="F:DNA binding"/>
    <property type="evidence" value="ECO:0007669"/>
    <property type="project" value="InterPro"/>
</dbReference>
<evidence type="ECO:0000259" key="1">
    <source>
        <dbReference type="PROSITE" id="PS50943"/>
    </source>
</evidence>
<dbReference type="PANTHER" id="PTHR37038">
    <property type="entry name" value="TRANSCRIPTIONAL REGULATOR-RELATED"/>
    <property type="match status" value="1"/>
</dbReference>
<feature type="domain" description="HTH cro/C1-type" evidence="1">
    <location>
        <begin position="7"/>
        <end position="60"/>
    </location>
</feature>
<sequence length="284" mass="33089">MTIGEALKETRKNLGLSQTEMAYPILTKSYYSKIERGIHEINASDLIKILEMHDVDISKFLVKCGVKDNRIDKEYWGEQLSQAYYDQDLNKVKELELEIPNIKTDNYTKDLLKSMIILNKANLKGSIDTLPDEIKEHVKSLIFKAENWNNENLSLFSISLPLWSDQEMKPIWSDQEMKPIVTSLLKKYINIENFPREMQILVSSIMVNYLSLLIRSSSQNLDLVEDIFILLDNLPVKPLNCFGKIMKNFYRAYFQGDEEKIQDILDFFTNNDMNKISEILKVSI</sequence>
<dbReference type="InterPro" id="IPR010057">
    <property type="entry name" value="Transcription_activator_Rgg_C"/>
</dbReference>
<dbReference type="PANTHER" id="PTHR37038:SF12">
    <property type="entry name" value="TRANSCRIPTIONAL REGULATOR"/>
    <property type="match status" value="1"/>
</dbReference>
<dbReference type="SMART" id="SM00530">
    <property type="entry name" value="HTH_XRE"/>
    <property type="match status" value="1"/>
</dbReference>
<organism evidence="2 3">
    <name type="scientific">Lactobacillus johnsonii</name>
    <dbReference type="NCBI Taxonomy" id="33959"/>
    <lineage>
        <taxon>Bacteria</taxon>
        <taxon>Bacillati</taxon>
        <taxon>Bacillota</taxon>
        <taxon>Bacilli</taxon>
        <taxon>Lactobacillales</taxon>
        <taxon>Lactobacillaceae</taxon>
        <taxon>Lactobacillus</taxon>
    </lineage>
</organism>
<dbReference type="AlphaFoldDB" id="A0A9X0J7N5"/>
<proteinExistence type="predicted"/>
<protein>
    <submittedName>
        <fullName evidence="2">XRE family transcriptional regulator</fullName>
    </submittedName>
</protein>
<reference evidence="2 3" key="1">
    <citation type="submission" date="2016-02" db="EMBL/GenBank/DDBJ databases">
        <title>Complete Genome Sequences of Lactobacillus johnsonii Strain W1.</title>
        <authorList>
            <person name="Sun Y."/>
            <person name="Wu X."/>
        </authorList>
    </citation>
    <scope>NUCLEOTIDE SEQUENCE [LARGE SCALE GENOMIC DNA]</scope>
    <source>
        <strain evidence="2 3">W1</strain>
    </source>
</reference>
<comment type="caution">
    <text evidence="2">The sequence shown here is derived from an EMBL/GenBank/DDBJ whole genome shotgun (WGS) entry which is preliminary data.</text>
</comment>
<dbReference type="InterPro" id="IPR010982">
    <property type="entry name" value="Lambda_DNA-bd_dom_sf"/>
</dbReference>
<dbReference type="NCBIfam" id="TIGR01716">
    <property type="entry name" value="RGG_Cterm"/>
    <property type="match status" value="1"/>
</dbReference>
<dbReference type="InterPro" id="IPR001387">
    <property type="entry name" value="Cro/C1-type_HTH"/>
</dbReference>
<evidence type="ECO:0000313" key="2">
    <source>
        <dbReference type="EMBL" id="KXN76453.1"/>
    </source>
</evidence>
<evidence type="ECO:0000313" key="3">
    <source>
        <dbReference type="Proteomes" id="UP000070346"/>
    </source>
</evidence>
<accession>A0A9X0J7N5</accession>
<dbReference type="InterPro" id="IPR053163">
    <property type="entry name" value="HTH-type_regulator_Rgg"/>
</dbReference>
<dbReference type="EMBL" id="LSNG01000021">
    <property type="protein sequence ID" value="KXN76453.1"/>
    <property type="molecule type" value="Genomic_DNA"/>
</dbReference>
<dbReference type="CDD" id="cd00093">
    <property type="entry name" value="HTH_XRE"/>
    <property type="match status" value="1"/>
</dbReference>